<gene>
    <name evidence="1" type="ORF">A3E73_03025</name>
</gene>
<name>A0A1F5DMU8_9BACT</name>
<sequence>MSADIQSPDKMIRDQAAWSFRRSPEARTALHWFRANPERFEEITNEFDTIIKNMNLLLKGNDPIDQDNFGGVARLKQAIPDLNQSPLLSLEELTKTVNSKEHNDVLQAIMDTFSEVGSGLSIGGDWNWVAKEAPRVMGSALLIEGYARMLARYWHNDKIKRDFALGFEETGWVFVRNSSIIQDVKKWMKDPDEIGEVSPNVRQQLQVEA</sequence>
<dbReference type="EMBL" id="MEZN01000016">
    <property type="protein sequence ID" value="OGD56435.1"/>
    <property type="molecule type" value="Genomic_DNA"/>
</dbReference>
<proteinExistence type="predicted"/>
<protein>
    <submittedName>
        <fullName evidence="1">Uncharacterized protein</fullName>
    </submittedName>
</protein>
<accession>A0A1F5DMU8</accession>
<reference evidence="1 2" key="1">
    <citation type="journal article" date="2016" name="Nat. Commun.">
        <title>Thousands of microbial genomes shed light on interconnected biogeochemical processes in an aquifer system.</title>
        <authorList>
            <person name="Anantharaman K."/>
            <person name="Brown C.T."/>
            <person name="Hug L.A."/>
            <person name="Sharon I."/>
            <person name="Castelle C.J."/>
            <person name="Probst A.J."/>
            <person name="Thomas B.C."/>
            <person name="Singh A."/>
            <person name="Wilkins M.J."/>
            <person name="Karaoz U."/>
            <person name="Brodie E.L."/>
            <person name="Williams K.H."/>
            <person name="Hubbard S.S."/>
            <person name="Banfield J.F."/>
        </authorList>
    </citation>
    <scope>NUCLEOTIDE SEQUENCE [LARGE SCALE GENOMIC DNA]</scope>
</reference>
<dbReference type="Proteomes" id="UP000176791">
    <property type="component" value="Unassembled WGS sequence"/>
</dbReference>
<evidence type="ECO:0000313" key="1">
    <source>
        <dbReference type="EMBL" id="OGD56435.1"/>
    </source>
</evidence>
<dbReference type="STRING" id="1797460.A3E73_03025"/>
<evidence type="ECO:0000313" key="2">
    <source>
        <dbReference type="Proteomes" id="UP000176791"/>
    </source>
</evidence>
<dbReference type="AlphaFoldDB" id="A0A1F5DMU8"/>
<comment type="caution">
    <text evidence="1">The sequence shown here is derived from an EMBL/GenBank/DDBJ whole genome shotgun (WGS) entry which is preliminary data.</text>
</comment>
<organism evidence="1 2">
    <name type="scientific">Candidatus Beckwithbacteria bacterium RIFCSPHIGHO2_12_FULL_47_17</name>
    <dbReference type="NCBI Taxonomy" id="1797460"/>
    <lineage>
        <taxon>Bacteria</taxon>
        <taxon>Candidatus Beckwithiibacteriota</taxon>
    </lineage>
</organism>